<accession>A0A502DKB5</accession>
<evidence type="ECO:0000313" key="2">
    <source>
        <dbReference type="Proteomes" id="UP000319212"/>
    </source>
</evidence>
<sequence>MYPSPFAPREVWAALPLAKIEPPKGALRSKAEALAAARVTNESMRDRALAERLCVVDPPWQPALAPSLPPGCVLAYTDEALMHPPTEPAPTVRFGSLHNADSLLAVRHFAKSCIHAGPYAPVAFTLQRGRRVPTEVGRKLLGVMPGLHYWTEVFDSRLELHSDRYVDLALGRYFKMKVWQEFKLGRVCWASDGSVHESTAKLLNSYVEDLHQRGDRLQTGAKLGARGSVFSGRVAKVRDHLAKTLKAHADLAIKRFDLVDGRIDLTEGASWPELQKAVREFVRQVMKTYGKAVVCEYGKIDALEIVKPAMHVLLAFAGPNATELRAIDRALEALWVELTKGYGMLLNCSAVAELSYRGTDLQNQRRGTPLEQIERAAWYLAGTDELYEVRHGAPRLGLGGLKLL</sequence>
<proteinExistence type="predicted"/>
<protein>
    <submittedName>
        <fullName evidence="1">Uncharacterized protein</fullName>
    </submittedName>
</protein>
<organism evidence="1 2">
    <name type="scientific">Variovorax guangxiensis</name>
    <dbReference type="NCBI Taxonomy" id="1775474"/>
    <lineage>
        <taxon>Bacteria</taxon>
        <taxon>Pseudomonadati</taxon>
        <taxon>Pseudomonadota</taxon>
        <taxon>Betaproteobacteria</taxon>
        <taxon>Burkholderiales</taxon>
        <taxon>Comamonadaceae</taxon>
        <taxon>Variovorax</taxon>
    </lineage>
</organism>
<reference evidence="1 2" key="1">
    <citation type="journal article" date="2019" name="Environ. Microbiol.">
        <title>Species interactions and distinct microbial communities in high Arctic permafrost affected cryosols are associated with the CH4 and CO2 gas fluxes.</title>
        <authorList>
            <person name="Altshuler I."/>
            <person name="Hamel J."/>
            <person name="Turney S."/>
            <person name="Magnuson E."/>
            <person name="Levesque R."/>
            <person name="Greer C."/>
            <person name="Whyte L.G."/>
        </authorList>
    </citation>
    <scope>NUCLEOTIDE SEQUENCE [LARGE SCALE GENOMIC DNA]</scope>
    <source>
        <strain evidence="1 2">S06.C</strain>
    </source>
</reference>
<name>A0A502DKB5_9BURK</name>
<evidence type="ECO:0000313" key="1">
    <source>
        <dbReference type="EMBL" id="TPG25673.1"/>
    </source>
</evidence>
<dbReference type="AlphaFoldDB" id="A0A502DKB5"/>
<gene>
    <name evidence="1" type="ORF">EAH82_14635</name>
</gene>
<dbReference type="Proteomes" id="UP000319212">
    <property type="component" value="Unassembled WGS sequence"/>
</dbReference>
<dbReference type="EMBL" id="RCZI01000004">
    <property type="protein sequence ID" value="TPG25673.1"/>
    <property type="molecule type" value="Genomic_DNA"/>
</dbReference>
<comment type="caution">
    <text evidence="1">The sequence shown here is derived from an EMBL/GenBank/DDBJ whole genome shotgun (WGS) entry which is preliminary data.</text>
</comment>
<dbReference type="RefSeq" id="WP_140844451.1">
    <property type="nucleotide sequence ID" value="NZ_RCZI01000004.1"/>
</dbReference>